<dbReference type="Proteomes" id="UP000637239">
    <property type="component" value="Chromosome 5"/>
</dbReference>
<feature type="region of interest" description="Disordered" evidence="1">
    <location>
        <begin position="45"/>
        <end position="139"/>
    </location>
</feature>
<evidence type="ECO:0000256" key="1">
    <source>
        <dbReference type="SAM" id="MobiDB-lite"/>
    </source>
</evidence>
<accession>A0A7R7VR04</accession>
<feature type="compositionally biased region" description="Low complexity" evidence="1">
    <location>
        <begin position="49"/>
        <end position="81"/>
    </location>
</feature>
<proteinExistence type="predicted"/>
<feature type="compositionally biased region" description="Polar residues" evidence="1">
    <location>
        <begin position="102"/>
        <end position="128"/>
    </location>
</feature>
<dbReference type="KEGG" id="ache:ACHE_50428S"/>
<dbReference type="RefSeq" id="XP_043137752.1">
    <property type="nucleotide sequence ID" value="XM_043280144.1"/>
</dbReference>
<keyword evidence="3" id="KW-1185">Reference proteome</keyword>
<organism evidence="2 3">
    <name type="scientific">Aspergillus chevalieri</name>
    <name type="common">Eurotium chevalieri</name>
    <dbReference type="NCBI Taxonomy" id="182096"/>
    <lineage>
        <taxon>Eukaryota</taxon>
        <taxon>Fungi</taxon>
        <taxon>Dikarya</taxon>
        <taxon>Ascomycota</taxon>
        <taxon>Pezizomycotina</taxon>
        <taxon>Eurotiomycetes</taxon>
        <taxon>Eurotiomycetidae</taxon>
        <taxon>Eurotiales</taxon>
        <taxon>Aspergillaceae</taxon>
        <taxon>Aspergillus</taxon>
        <taxon>Aspergillus subgen. Aspergillus</taxon>
    </lineage>
</organism>
<gene>
    <name evidence="2" type="ORF">ACHE_50428S</name>
</gene>
<dbReference type="EMBL" id="AP024420">
    <property type="protein sequence ID" value="BCR89230.1"/>
    <property type="molecule type" value="Genomic_DNA"/>
</dbReference>
<dbReference type="GeneID" id="66983588"/>
<reference evidence="2" key="2">
    <citation type="submission" date="2021-02" db="EMBL/GenBank/DDBJ databases">
        <title>Aspergillus chevalieri M1 genome sequence.</title>
        <authorList>
            <person name="Kadooka C."/>
            <person name="Mori K."/>
            <person name="Futagami T."/>
        </authorList>
    </citation>
    <scope>NUCLEOTIDE SEQUENCE</scope>
    <source>
        <strain evidence="2">M1</strain>
    </source>
</reference>
<protein>
    <submittedName>
        <fullName evidence="2">Uncharacterized protein</fullName>
    </submittedName>
</protein>
<evidence type="ECO:0000313" key="3">
    <source>
        <dbReference type="Proteomes" id="UP000637239"/>
    </source>
</evidence>
<dbReference type="AlphaFoldDB" id="A0A7R7VR04"/>
<name>A0A7R7VR04_ASPCH</name>
<sequence>MHIKTGNYPSLQMAQGSSGHPHHRLEKVVDLEFFAFAAPAVSGPMVPFSASVATSGPASSSSSNNNGNQVSRFASVSSASAQPPTDSDNDESDGSVSEPPASRTTPTRRQPTNKQQPSNSKQRATTVSKRPLTDHPFPA</sequence>
<feature type="compositionally biased region" description="Polar residues" evidence="1">
    <location>
        <begin position="7"/>
        <end position="18"/>
    </location>
</feature>
<feature type="region of interest" description="Disordered" evidence="1">
    <location>
        <begin position="1"/>
        <end position="21"/>
    </location>
</feature>
<reference evidence="2" key="1">
    <citation type="submission" date="2021-01" db="EMBL/GenBank/DDBJ databases">
        <authorList>
            <consortium name="Aspergillus chevalieri M1 genome sequencing consortium"/>
            <person name="Kazuki M."/>
            <person name="Futagami T."/>
        </authorList>
    </citation>
    <scope>NUCLEOTIDE SEQUENCE</scope>
    <source>
        <strain evidence="2">M1</strain>
    </source>
</reference>
<evidence type="ECO:0000313" key="2">
    <source>
        <dbReference type="EMBL" id="BCR89230.1"/>
    </source>
</evidence>